<dbReference type="PANTHER" id="PTHR10961">
    <property type="entry name" value="PEROXISOMAL SARCOSINE OXIDASE"/>
    <property type="match status" value="1"/>
</dbReference>
<keyword evidence="4" id="KW-0274">FAD</keyword>
<dbReference type="PANTHER" id="PTHR10961:SF15">
    <property type="entry name" value="FAD DEPENDENT OXIDOREDUCTASE DOMAIN-CONTAINING PROTEIN"/>
    <property type="match status" value="1"/>
</dbReference>
<evidence type="ECO:0000256" key="4">
    <source>
        <dbReference type="ARBA" id="ARBA00022827"/>
    </source>
</evidence>
<reference evidence="7 8" key="1">
    <citation type="submission" date="2024-01" db="EMBL/GenBank/DDBJ databases">
        <title>Comparative genomics of Cryptococcus and Kwoniella reveals pathogenesis evolution and contrasting modes of karyotype evolution via chromosome fusion or intercentromeric recombination.</title>
        <authorList>
            <person name="Coelho M.A."/>
            <person name="David-Palma M."/>
            <person name="Shea T."/>
            <person name="Bowers K."/>
            <person name="McGinley-Smith S."/>
            <person name="Mohammad A.W."/>
            <person name="Gnirke A."/>
            <person name="Yurkov A.M."/>
            <person name="Nowrousian M."/>
            <person name="Sun S."/>
            <person name="Cuomo C.A."/>
            <person name="Heitman J."/>
        </authorList>
    </citation>
    <scope>NUCLEOTIDE SEQUENCE [LARGE SCALE GENOMIC DNA]</scope>
    <source>
        <strain evidence="7 8">PYCC6329</strain>
    </source>
</reference>
<evidence type="ECO:0000256" key="5">
    <source>
        <dbReference type="ARBA" id="ARBA00023002"/>
    </source>
</evidence>
<dbReference type="EMBL" id="CP144089">
    <property type="protein sequence ID" value="WWD02653.1"/>
    <property type="molecule type" value="Genomic_DNA"/>
</dbReference>
<evidence type="ECO:0000256" key="2">
    <source>
        <dbReference type="ARBA" id="ARBA00010989"/>
    </source>
</evidence>
<gene>
    <name evidence="7" type="ORF">V865_000693</name>
</gene>
<feature type="domain" description="FAD dependent oxidoreductase" evidence="6">
    <location>
        <begin position="7"/>
        <end position="438"/>
    </location>
</feature>
<protein>
    <recommendedName>
        <fullName evidence="6">FAD dependent oxidoreductase domain-containing protein</fullName>
    </recommendedName>
</protein>
<dbReference type="InterPro" id="IPR006076">
    <property type="entry name" value="FAD-dep_OxRdtase"/>
</dbReference>
<dbReference type="InterPro" id="IPR045170">
    <property type="entry name" value="MTOX"/>
</dbReference>
<comment type="similarity">
    <text evidence="2">Belongs to the MSOX/MTOX family.</text>
</comment>
<dbReference type="Gene3D" id="3.30.9.10">
    <property type="entry name" value="D-Amino Acid Oxidase, subunit A, domain 2"/>
    <property type="match status" value="1"/>
</dbReference>
<evidence type="ECO:0000259" key="6">
    <source>
        <dbReference type="Pfam" id="PF01266"/>
    </source>
</evidence>
<comment type="cofactor">
    <cofactor evidence="1">
        <name>FAD</name>
        <dbReference type="ChEBI" id="CHEBI:57692"/>
    </cofactor>
</comment>
<evidence type="ECO:0000313" key="8">
    <source>
        <dbReference type="Proteomes" id="UP001358614"/>
    </source>
</evidence>
<sequence>MTSTGDKIAIVGAGVFGLSTALHLSKRGYKDVTVYDYQPYHENAYNPSEGCDSASADVNKVYRCSYGNETEYQDLAFSGRDIWLDWNKQIANSAPEDLPKGLTPHDQLLVSNGFLRIAGSGELSDFDRESLNALEKAGLRHHQHVLLDEADMQRLWDKDAKEPSHWKEKVHALDKAGGGGLNGFIDTSAGFTYADKACAWARHLAEKGGVKFVLGPEMGKFDELLVEEGKDEKKIKGLRTADGKEHPADVVIVAGGGWTPSIVPEVESLLETTAGSVVTITLPQDRQDLWDKFSPEKFPVWAYGWMGKSSPEFGGFYGFPRTPEGKIKIGYRGRKWTNFQTHPKTGKRLSIPITKYTEEKASNLPKKAIDNIKIVIGELFPELKEIGITDTRMCWYTDSIDNSFVIDYVPGYNKGLFVASGGSGHGFKFLPVLGKHVVNALEGKKDQFTEMWKWRASVPGQPANGIEEGEKSGRNLADLIIAEEKDWLWTKEHILNEGKQDDGDVDKLASEVQKVLVSA</sequence>
<dbReference type="Proteomes" id="UP001358614">
    <property type="component" value="Chromosome 1"/>
</dbReference>
<dbReference type="RefSeq" id="XP_066080620.1">
    <property type="nucleotide sequence ID" value="XM_066224523.1"/>
</dbReference>
<evidence type="ECO:0000256" key="3">
    <source>
        <dbReference type="ARBA" id="ARBA00022630"/>
    </source>
</evidence>
<keyword evidence="3" id="KW-0285">Flavoprotein</keyword>
<dbReference type="SUPFAM" id="SSF51905">
    <property type="entry name" value="FAD/NAD(P)-binding domain"/>
    <property type="match status" value="1"/>
</dbReference>
<proteinExistence type="inferred from homology"/>
<dbReference type="GO" id="GO:0008115">
    <property type="term" value="F:sarcosine oxidase activity"/>
    <property type="evidence" value="ECO:0007669"/>
    <property type="project" value="TreeGrafter"/>
</dbReference>
<dbReference type="Pfam" id="PF01266">
    <property type="entry name" value="DAO"/>
    <property type="match status" value="1"/>
</dbReference>
<dbReference type="AlphaFoldDB" id="A0AAX4K9Q5"/>
<dbReference type="InterPro" id="IPR036188">
    <property type="entry name" value="FAD/NAD-bd_sf"/>
</dbReference>
<evidence type="ECO:0000313" key="7">
    <source>
        <dbReference type="EMBL" id="WWD02653.1"/>
    </source>
</evidence>
<keyword evidence="5" id="KW-0560">Oxidoreductase</keyword>
<keyword evidence="8" id="KW-1185">Reference proteome</keyword>
<name>A0AAX4K9Q5_9TREE</name>
<dbReference type="Gene3D" id="3.50.50.60">
    <property type="entry name" value="FAD/NAD(P)-binding domain"/>
    <property type="match status" value="1"/>
</dbReference>
<evidence type="ECO:0000256" key="1">
    <source>
        <dbReference type="ARBA" id="ARBA00001974"/>
    </source>
</evidence>
<dbReference type="GO" id="GO:0050660">
    <property type="term" value="F:flavin adenine dinucleotide binding"/>
    <property type="evidence" value="ECO:0007669"/>
    <property type="project" value="InterPro"/>
</dbReference>
<accession>A0AAX4K9Q5</accession>
<organism evidence="7 8">
    <name type="scientific">Kwoniella europaea PYCC6329</name>
    <dbReference type="NCBI Taxonomy" id="1423913"/>
    <lineage>
        <taxon>Eukaryota</taxon>
        <taxon>Fungi</taxon>
        <taxon>Dikarya</taxon>
        <taxon>Basidiomycota</taxon>
        <taxon>Agaricomycotina</taxon>
        <taxon>Tremellomycetes</taxon>
        <taxon>Tremellales</taxon>
        <taxon>Cryptococcaceae</taxon>
        <taxon>Kwoniella</taxon>
    </lineage>
</organism>
<dbReference type="GeneID" id="91099497"/>
<dbReference type="KEGG" id="ker:91099497"/>